<name>A0A2V5KX80_9BACL</name>
<evidence type="ECO:0000259" key="13">
    <source>
        <dbReference type="PROSITE" id="PS50109"/>
    </source>
</evidence>
<comment type="subcellular location">
    <subcellularLocation>
        <location evidence="2">Cell membrane</location>
        <topology evidence="2">Multi-pass membrane protein</topology>
    </subcellularLocation>
</comment>
<dbReference type="NCBIfam" id="NF046044">
    <property type="entry name" value="PnpS"/>
    <property type="match status" value="1"/>
</dbReference>
<evidence type="ECO:0000259" key="14">
    <source>
        <dbReference type="PROSITE" id="PS50112"/>
    </source>
</evidence>
<dbReference type="SUPFAM" id="SSF158472">
    <property type="entry name" value="HAMP domain-like"/>
    <property type="match status" value="1"/>
</dbReference>
<evidence type="ECO:0000256" key="2">
    <source>
        <dbReference type="ARBA" id="ARBA00004651"/>
    </source>
</evidence>
<dbReference type="Gene3D" id="6.10.340.10">
    <property type="match status" value="1"/>
</dbReference>
<dbReference type="InterPro" id="IPR036890">
    <property type="entry name" value="HATPase_C_sf"/>
</dbReference>
<keyword evidence="12" id="KW-1133">Transmembrane helix</keyword>
<keyword evidence="12" id="KW-0812">Transmembrane</keyword>
<dbReference type="InterPro" id="IPR003660">
    <property type="entry name" value="HAMP_dom"/>
</dbReference>
<dbReference type="InterPro" id="IPR004358">
    <property type="entry name" value="Sig_transdc_His_kin-like_C"/>
</dbReference>
<dbReference type="Proteomes" id="UP000247476">
    <property type="component" value="Unassembled WGS sequence"/>
</dbReference>
<dbReference type="Pfam" id="PF00512">
    <property type="entry name" value="HisKA"/>
    <property type="match status" value="1"/>
</dbReference>
<dbReference type="Pfam" id="PF02518">
    <property type="entry name" value="HATPase_c"/>
    <property type="match status" value="1"/>
</dbReference>
<dbReference type="SMART" id="SM00091">
    <property type="entry name" value="PAS"/>
    <property type="match status" value="1"/>
</dbReference>
<comment type="caution">
    <text evidence="16">The sequence shown here is derived from an EMBL/GenBank/DDBJ whole genome shotgun (WGS) entry which is preliminary data.</text>
</comment>
<keyword evidence="17" id="KW-1185">Reference proteome</keyword>
<feature type="domain" description="PAS" evidence="14">
    <location>
        <begin position="250"/>
        <end position="295"/>
    </location>
</feature>
<feature type="domain" description="HAMP" evidence="15">
    <location>
        <begin position="193"/>
        <end position="245"/>
    </location>
</feature>
<dbReference type="PROSITE" id="PS50885">
    <property type="entry name" value="HAMP"/>
    <property type="match status" value="1"/>
</dbReference>
<dbReference type="InterPro" id="IPR003661">
    <property type="entry name" value="HisK_dim/P_dom"/>
</dbReference>
<dbReference type="SMART" id="SM00388">
    <property type="entry name" value="HisKA"/>
    <property type="match status" value="1"/>
</dbReference>
<evidence type="ECO:0000256" key="6">
    <source>
        <dbReference type="ARBA" id="ARBA00022679"/>
    </source>
</evidence>
<reference evidence="16 17" key="1">
    <citation type="submission" date="2018-05" db="EMBL/GenBank/DDBJ databases">
        <title>Paenibacillus flagellatus sp. nov., isolated from selenium mineral soil.</title>
        <authorList>
            <person name="Dai X."/>
        </authorList>
    </citation>
    <scope>NUCLEOTIDE SEQUENCE [LARGE SCALE GENOMIC DNA]</scope>
    <source>
        <strain evidence="16 17">DXL2</strain>
    </source>
</reference>
<dbReference type="CDD" id="cd06225">
    <property type="entry name" value="HAMP"/>
    <property type="match status" value="1"/>
</dbReference>
<dbReference type="InterPro" id="IPR005467">
    <property type="entry name" value="His_kinase_dom"/>
</dbReference>
<dbReference type="PANTHER" id="PTHR45453">
    <property type="entry name" value="PHOSPHATE REGULON SENSOR PROTEIN PHOR"/>
    <property type="match status" value="1"/>
</dbReference>
<dbReference type="InterPro" id="IPR003594">
    <property type="entry name" value="HATPase_dom"/>
</dbReference>
<dbReference type="InterPro" id="IPR050351">
    <property type="entry name" value="BphY/WalK/GraS-like"/>
</dbReference>
<evidence type="ECO:0000259" key="15">
    <source>
        <dbReference type="PROSITE" id="PS50885"/>
    </source>
</evidence>
<keyword evidence="5" id="KW-0597">Phosphoprotein</keyword>
<evidence type="ECO:0000256" key="9">
    <source>
        <dbReference type="ARBA" id="ARBA00022840"/>
    </source>
</evidence>
<gene>
    <name evidence="16" type="ORF">DLM86_00455</name>
</gene>
<feature type="domain" description="Histidine kinase" evidence="13">
    <location>
        <begin position="374"/>
        <end position="599"/>
    </location>
</feature>
<dbReference type="EC" id="2.7.13.3" evidence="3"/>
<dbReference type="SMART" id="SM00387">
    <property type="entry name" value="HATPase_c"/>
    <property type="match status" value="1"/>
</dbReference>
<dbReference type="Gene3D" id="3.30.565.10">
    <property type="entry name" value="Histidine kinase-like ATPase, C-terminal domain"/>
    <property type="match status" value="1"/>
</dbReference>
<dbReference type="PRINTS" id="PR00344">
    <property type="entry name" value="BCTRLSENSOR"/>
</dbReference>
<dbReference type="Gene3D" id="1.10.287.130">
    <property type="match status" value="1"/>
</dbReference>
<keyword evidence="11 12" id="KW-0472">Membrane</keyword>
<feature type="transmembrane region" description="Helical" evidence="12">
    <location>
        <begin position="169"/>
        <end position="189"/>
    </location>
</feature>
<proteinExistence type="predicted"/>
<dbReference type="GO" id="GO:0006355">
    <property type="term" value="P:regulation of DNA-templated transcription"/>
    <property type="evidence" value="ECO:0007669"/>
    <property type="project" value="InterPro"/>
</dbReference>
<dbReference type="InterPro" id="IPR013767">
    <property type="entry name" value="PAS_fold"/>
</dbReference>
<sequence length="603" mass="67430">MGKFRTRLALLFIVLIGCSVLAAGVFVAFMLERSHLNALQDSMKREIQIILATTEGSVQQYERRNGVFFSEQAIALKRSANARVTYIAADGTVLGDSDLNPSEMDNHMSREEIREAAAAGIGYSKRHSDSTGSNMLYVAMAVQDGRANVVGYLRLSMGLEEIETTIRHLWWGLIGGLLVVFVIAGLISYRAAYQLTRPIEKITRVARQITNMNYKSRVYLRNRDEIGQLGQAINTMADSLQLQMHRILENESRLSGVLDNMVSGVVMIDGDGKIVLVNRSAEDILGYTSDDLIGKRFDGAKQPYELIQLIKECVERGEHIRDEIMFYFPEERILEVNLVPMQAVEEEWLGLVIVLHDITAIRRLEKVRSEFVANVSHELKTPVAAVKGFAETLLNGAMNDAETARSFLQIIYDESERLNRLIGDILELSKIESKRVPLQFSPVHLGSFVAKTLDMMRTSADKKQISLDMKVDDDLYMEADEDRLRQILINLLSNGINYTPDGGKVKIEVEEVAPAGGEGDAETIRIVISDTGIGIPKKDLPRIFERFYRVDKARSRSSGGTGLGLSIVKHLVELHQGTIRVESELGLGSRFILELPVIQSWTK</sequence>
<evidence type="ECO:0000256" key="3">
    <source>
        <dbReference type="ARBA" id="ARBA00012438"/>
    </source>
</evidence>
<evidence type="ECO:0000256" key="5">
    <source>
        <dbReference type="ARBA" id="ARBA00022553"/>
    </source>
</evidence>
<evidence type="ECO:0000256" key="1">
    <source>
        <dbReference type="ARBA" id="ARBA00000085"/>
    </source>
</evidence>
<keyword evidence="7" id="KW-0547">Nucleotide-binding</keyword>
<dbReference type="GO" id="GO:0005524">
    <property type="term" value="F:ATP binding"/>
    <property type="evidence" value="ECO:0007669"/>
    <property type="project" value="UniProtKB-KW"/>
</dbReference>
<keyword evidence="8 16" id="KW-0418">Kinase</keyword>
<dbReference type="SUPFAM" id="SSF55874">
    <property type="entry name" value="ATPase domain of HSP90 chaperone/DNA topoisomerase II/histidine kinase"/>
    <property type="match status" value="1"/>
</dbReference>
<dbReference type="InterPro" id="IPR031967">
    <property type="entry name" value="PhoR_single_Cache-like_dom"/>
</dbReference>
<keyword evidence="6" id="KW-0808">Transferase</keyword>
<dbReference type="Pfam" id="PF00989">
    <property type="entry name" value="PAS"/>
    <property type="match status" value="1"/>
</dbReference>
<dbReference type="FunFam" id="1.10.287.130:FF:000008">
    <property type="entry name" value="Two-component sensor histidine kinase"/>
    <property type="match status" value="1"/>
</dbReference>
<keyword evidence="4" id="KW-1003">Cell membrane</keyword>
<dbReference type="CDD" id="cd16922">
    <property type="entry name" value="HATPase_EvgS-ArcB-TorS-like"/>
    <property type="match status" value="1"/>
</dbReference>
<dbReference type="FunFam" id="3.30.565.10:FF:000006">
    <property type="entry name" value="Sensor histidine kinase WalK"/>
    <property type="match status" value="1"/>
</dbReference>
<dbReference type="GO" id="GO:0016036">
    <property type="term" value="P:cellular response to phosphate starvation"/>
    <property type="evidence" value="ECO:0007669"/>
    <property type="project" value="TreeGrafter"/>
</dbReference>
<comment type="catalytic activity">
    <reaction evidence="1">
        <text>ATP + protein L-histidine = ADP + protein N-phospho-L-histidine.</text>
        <dbReference type="EC" id="2.7.13.3"/>
    </reaction>
</comment>
<dbReference type="PROSITE" id="PS50109">
    <property type="entry name" value="HIS_KIN"/>
    <property type="match status" value="1"/>
</dbReference>
<evidence type="ECO:0000256" key="10">
    <source>
        <dbReference type="ARBA" id="ARBA00023012"/>
    </source>
</evidence>
<keyword evidence="9" id="KW-0067">ATP-binding</keyword>
<evidence type="ECO:0000256" key="12">
    <source>
        <dbReference type="SAM" id="Phobius"/>
    </source>
</evidence>
<dbReference type="SUPFAM" id="SSF55785">
    <property type="entry name" value="PYP-like sensor domain (PAS domain)"/>
    <property type="match status" value="1"/>
</dbReference>
<accession>A0A2V5KX80</accession>
<dbReference type="InterPro" id="IPR036097">
    <property type="entry name" value="HisK_dim/P_sf"/>
</dbReference>
<dbReference type="AlphaFoldDB" id="A0A2V5KX80"/>
<dbReference type="PANTHER" id="PTHR45453:SF1">
    <property type="entry name" value="PHOSPHATE REGULON SENSOR PROTEIN PHOR"/>
    <property type="match status" value="1"/>
</dbReference>
<evidence type="ECO:0000256" key="7">
    <source>
        <dbReference type="ARBA" id="ARBA00022741"/>
    </source>
</evidence>
<protein>
    <recommendedName>
        <fullName evidence="3">histidine kinase</fullName>
        <ecNumber evidence="3">2.7.13.3</ecNumber>
    </recommendedName>
</protein>
<dbReference type="PROSITE" id="PS51257">
    <property type="entry name" value="PROKAR_LIPOPROTEIN"/>
    <property type="match status" value="1"/>
</dbReference>
<dbReference type="SMART" id="SM00304">
    <property type="entry name" value="HAMP"/>
    <property type="match status" value="1"/>
</dbReference>
<keyword evidence="10" id="KW-0902">Two-component regulatory system</keyword>
<dbReference type="Pfam" id="PF00672">
    <property type="entry name" value="HAMP"/>
    <property type="match status" value="1"/>
</dbReference>
<organism evidence="16 17">
    <name type="scientific">Paenibacillus flagellatus</name>
    <dbReference type="NCBI Taxonomy" id="2211139"/>
    <lineage>
        <taxon>Bacteria</taxon>
        <taxon>Bacillati</taxon>
        <taxon>Bacillota</taxon>
        <taxon>Bacilli</taxon>
        <taxon>Bacillales</taxon>
        <taxon>Paenibacillaceae</taxon>
        <taxon>Paenibacillus</taxon>
    </lineage>
</organism>
<dbReference type="PROSITE" id="PS50112">
    <property type="entry name" value="PAS"/>
    <property type="match status" value="1"/>
</dbReference>
<dbReference type="NCBIfam" id="TIGR00229">
    <property type="entry name" value="sensory_box"/>
    <property type="match status" value="1"/>
</dbReference>
<dbReference type="GO" id="GO:0004721">
    <property type="term" value="F:phosphoprotein phosphatase activity"/>
    <property type="evidence" value="ECO:0007669"/>
    <property type="project" value="TreeGrafter"/>
</dbReference>
<dbReference type="RefSeq" id="WP_110837997.1">
    <property type="nucleotide sequence ID" value="NZ_QJVJ01000001.1"/>
</dbReference>
<evidence type="ECO:0000256" key="11">
    <source>
        <dbReference type="ARBA" id="ARBA00023136"/>
    </source>
</evidence>
<dbReference type="Gene3D" id="3.30.450.20">
    <property type="entry name" value="PAS domain"/>
    <property type="match status" value="1"/>
</dbReference>
<dbReference type="SUPFAM" id="SSF47384">
    <property type="entry name" value="Homodimeric domain of signal transducing histidine kinase"/>
    <property type="match status" value="1"/>
</dbReference>
<dbReference type="Pfam" id="PF16736">
    <property type="entry name" value="sCache_like"/>
    <property type="match status" value="1"/>
</dbReference>
<evidence type="ECO:0000256" key="4">
    <source>
        <dbReference type="ARBA" id="ARBA00022475"/>
    </source>
</evidence>
<dbReference type="InterPro" id="IPR000014">
    <property type="entry name" value="PAS"/>
</dbReference>
<evidence type="ECO:0000313" key="17">
    <source>
        <dbReference type="Proteomes" id="UP000247476"/>
    </source>
</evidence>
<dbReference type="InterPro" id="IPR035965">
    <property type="entry name" value="PAS-like_dom_sf"/>
</dbReference>
<dbReference type="GO" id="GO:0005886">
    <property type="term" value="C:plasma membrane"/>
    <property type="evidence" value="ECO:0007669"/>
    <property type="project" value="UniProtKB-SubCell"/>
</dbReference>
<dbReference type="GO" id="GO:0000155">
    <property type="term" value="F:phosphorelay sensor kinase activity"/>
    <property type="evidence" value="ECO:0007669"/>
    <property type="project" value="InterPro"/>
</dbReference>
<dbReference type="OrthoDB" id="9813151at2"/>
<evidence type="ECO:0000256" key="8">
    <source>
        <dbReference type="ARBA" id="ARBA00022777"/>
    </source>
</evidence>
<dbReference type="CDD" id="cd00130">
    <property type="entry name" value="PAS"/>
    <property type="match status" value="1"/>
</dbReference>
<evidence type="ECO:0000313" key="16">
    <source>
        <dbReference type="EMBL" id="PYI56957.1"/>
    </source>
</evidence>
<dbReference type="EMBL" id="QJVJ01000001">
    <property type="protein sequence ID" value="PYI56957.1"/>
    <property type="molecule type" value="Genomic_DNA"/>
</dbReference>
<dbReference type="CDD" id="cd00082">
    <property type="entry name" value="HisKA"/>
    <property type="match status" value="1"/>
</dbReference>